<feature type="domain" description="Integrase catalytic" evidence="1">
    <location>
        <begin position="241"/>
        <end position="458"/>
    </location>
</feature>
<dbReference type="InterPro" id="IPR012337">
    <property type="entry name" value="RNaseH-like_sf"/>
</dbReference>
<dbReference type="Pfam" id="PF09039">
    <property type="entry name" value="HTH_Tnp_Mu_2"/>
    <property type="match status" value="1"/>
</dbReference>
<dbReference type="InterPro" id="IPR009061">
    <property type="entry name" value="DNA-bd_dom_put_sf"/>
</dbReference>
<dbReference type="PATRIC" id="fig|1486262.3.peg.2839"/>
<dbReference type="HOGENOM" id="CLU_027265_1_0_5"/>
<evidence type="ECO:0000313" key="3">
    <source>
        <dbReference type="EMBL" id="AJY46501.1"/>
    </source>
</evidence>
<dbReference type="SUPFAM" id="SSF53098">
    <property type="entry name" value="Ribonuclease H-like"/>
    <property type="match status" value="1"/>
</dbReference>
<dbReference type="Pfam" id="PF02316">
    <property type="entry name" value="HTH_Tnp_Mu_1"/>
    <property type="match status" value="1"/>
</dbReference>
<protein>
    <submittedName>
        <fullName evidence="3">Transposase</fullName>
    </submittedName>
</protein>
<dbReference type="STRING" id="1486262.TM49_13755"/>
<dbReference type="PROSITE" id="PS51702">
    <property type="entry name" value="HTH_MU"/>
    <property type="match status" value="1"/>
</dbReference>
<reference evidence="3 4" key="1">
    <citation type="journal article" date="2015" name="Genome Announc.">
        <title>Complete genome sequence of Martelella endophytica YC6887, which has antifungal activity associated with a halophyte.</title>
        <authorList>
            <person name="Khan A."/>
            <person name="Khan H."/>
            <person name="Chung E.J."/>
            <person name="Hossain M.T."/>
            <person name="Chung Y.R."/>
        </authorList>
    </citation>
    <scope>NUCLEOTIDE SEQUENCE [LARGE SCALE GENOMIC DNA]</scope>
    <source>
        <strain evidence="3">YC6887</strain>
    </source>
</reference>
<dbReference type="GO" id="GO:0015074">
    <property type="term" value="P:DNA integration"/>
    <property type="evidence" value="ECO:0007669"/>
    <property type="project" value="InterPro"/>
</dbReference>
<feature type="domain" description="HTH Mu-type" evidence="2">
    <location>
        <begin position="3"/>
        <end position="73"/>
    </location>
</feature>
<dbReference type="Pfam" id="PF02914">
    <property type="entry name" value="DDE_2"/>
    <property type="match status" value="1"/>
</dbReference>
<dbReference type="PROSITE" id="PS50994">
    <property type="entry name" value="INTEGRASE"/>
    <property type="match status" value="1"/>
</dbReference>
<dbReference type="InterPro" id="IPR009057">
    <property type="entry name" value="Homeodomain-like_sf"/>
</dbReference>
<evidence type="ECO:0000259" key="1">
    <source>
        <dbReference type="PROSITE" id="PS50994"/>
    </source>
</evidence>
<dbReference type="AlphaFoldDB" id="A0A0D5LQW5"/>
<dbReference type="InterPro" id="IPR036388">
    <property type="entry name" value="WH-like_DNA-bd_sf"/>
</dbReference>
<dbReference type="InterPro" id="IPR003314">
    <property type="entry name" value="Mu-type_HTH"/>
</dbReference>
<dbReference type="Gene3D" id="1.10.10.10">
    <property type="entry name" value="Winged helix-like DNA-binding domain superfamily/Winged helix DNA-binding domain"/>
    <property type="match status" value="1"/>
</dbReference>
<dbReference type="Gene3D" id="3.30.420.10">
    <property type="entry name" value="Ribonuclease H-like superfamily/Ribonuclease H"/>
    <property type="match status" value="1"/>
</dbReference>
<dbReference type="EMBL" id="CP010803">
    <property type="protein sequence ID" value="AJY46501.1"/>
    <property type="molecule type" value="Genomic_DNA"/>
</dbReference>
<dbReference type="GO" id="GO:0004803">
    <property type="term" value="F:transposase activity"/>
    <property type="evidence" value="ECO:0007669"/>
    <property type="project" value="InterPro"/>
</dbReference>
<sequence length="652" mass="73559">MKEWFTSTELAEAKLPDMPGTRRGIEQFGERQGWRASAHVRKRAGRGGGFEYHISLLPNAAQARLKVGHFEAEHKQDREAAAARKQLWAKYEALSKPHKEACERRLKALLKVREMIDAGVTARTAFEVVSKMEGVSQRVLYYWQSLADKAPRADWLAALAPSFSSATRAAECHEEAWRFLISDYLRPERPAFSACYRRMIKAAEQNGWSPVPGERALRRRLEAEVPHAEQVIAREGGDKAKALYPAQRRSKVSLHAMQAVNMDGHKIDVFVRVPWSEKPTRMYLLGIQDVYSGKIVAWRLSEAETWETVRLVIGDMVEAFGIPDDMVLDNGRAFASKWISGQSRTRFRFKIRDEDPRGLVTTLGINLHFSQPYSGQSKPIERAWRDLAEAIGKHPFCSGAYTGRNTEEKPENYAARAIPLEEFRMHVAAQVAEHNAQPGRRSETCNGRSFDETFEESLAKPTSIVRWPTAAQRSLWLLASEAIKAAKGNGMIHFQKNRYWSPELTQYAGKKITVRFDPDNLHQPVKVYDLDDRLICAAECLDDTGFGDIAKAREHGKNRSAYLKAQKAALAAKKKLTARELGEIIYRGEKPEAPSPVEPQRPAVTRIATVPQMKPQQQEDEIDFEESFSRAMSMIRGDGGVIKFPKGKASDA</sequence>
<gene>
    <name evidence="3" type="ORF">TM49_13755</name>
</gene>
<dbReference type="Pfam" id="PF09299">
    <property type="entry name" value="Mu-transpos_C"/>
    <property type="match status" value="1"/>
</dbReference>
<dbReference type="InterPro" id="IPR001584">
    <property type="entry name" value="Integrase_cat-core"/>
</dbReference>
<proteinExistence type="predicted"/>
<evidence type="ECO:0000313" key="4">
    <source>
        <dbReference type="Proteomes" id="UP000032611"/>
    </source>
</evidence>
<dbReference type="Gene3D" id="2.30.30.130">
    <property type="entry name" value="Transposase, Mu, C-terminal"/>
    <property type="match status" value="1"/>
</dbReference>
<dbReference type="InterPro" id="IPR004189">
    <property type="entry name" value="Phage_Mu_transposase"/>
</dbReference>
<organism evidence="3 4">
    <name type="scientific">Martelella endophytica</name>
    <dbReference type="NCBI Taxonomy" id="1486262"/>
    <lineage>
        <taxon>Bacteria</taxon>
        <taxon>Pseudomonadati</taxon>
        <taxon>Pseudomonadota</taxon>
        <taxon>Alphaproteobacteria</taxon>
        <taxon>Hyphomicrobiales</taxon>
        <taxon>Aurantimonadaceae</taxon>
        <taxon>Martelella</taxon>
    </lineage>
</organism>
<dbReference type="InterPro" id="IPR015378">
    <property type="entry name" value="Transposase-like_Mu_C"/>
</dbReference>
<dbReference type="KEGG" id="mey:TM49_13755"/>
<dbReference type="Gene3D" id="6.10.250.2550">
    <property type="match status" value="1"/>
</dbReference>
<name>A0A0D5LQW5_MAREN</name>
<dbReference type="SUPFAM" id="SSF46689">
    <property type="entry name" value="Homeodomain-like"/>
    <property type="match status" value="2"/>
</dbReference>
<dbReference type="InterPro" id="IPR009004">
    <property type="entry name" value="Transposase_Mu_C"/>
</dbReference>
<accession>A0A0D5LQW5</accession>
<dbReference type="Gene3D" id="1.10.10.60">
    <property type="entry name" value="Homeodomain-like"/>
    <property type="match status" value="2"/>
</dbReference>
<dbReference type="GO" id="GO:0003677">
    <property type="term" value="F:DNA binding"/>
    <property type="evidence" value="ECO:0007669"/>
    <property type="project" value="InterPro"/>
</dbReference>
<dbReference type="SUPFAM" id="SSF50610">
    <property type="entry name" value="mu transposase, C-terminal domain"/>
    <property type="match status" value="1"/>
</dbReference>
<dbReference type="Proteomes" id="UP000032611">
    <property type="component" value="Chromosome"/>
</dbReference>
<evidence type="ECO:0000259" key="2">
    <source>
        <dbReference type="PROSITE" id="PS51702"/>
    </source>
</evidence>
<dbReference type="InterPro" id="IPR015126">
    <property type="entry name" value="Mu_I-gamma"/>
</dbReference>
<dbReference type="OrthoDB" id="5287589at2"/>
<dbReference type="GO" id="GO:0006313">
    <property type="term" value="P:DNA transposition"/>
    <property type="evidence" value="ECO:0007669"/>
    <property type="project" value="InterPro"/>
</dbReference>
<dbReference type="InterPro" id="IPR036397">
    <property type="entry name" value="RNaseH_sf"/>
</dbReference>
<dbReference type="RefSeq" id="WP_045682068.1">
    <property type="nucleotide sequence ID" value="NZ_CP010803.1"/>
</dbReference>
<keyword evidence="4" id="KW-1185">Reference proteome</keyword>
<dbReference type="SUPFAM" id="SSF46955">
    <property type="entry name" value="Putative DNA-binding domain"/>
    <property type="match status" value="1"/>
</dbReference>